<dbReference type="PhylomeDB" id="Q1ARP5"/>
<dbReference type="eggNOG" id="COG1171">
    <property type="taxonomic scope" value="Bacteria"/>
</dbReference>
<dbReference type="OrthoDB" id="34584at2"/>
<keyword evidence="5" id="KW-1185">Reference proteome</keyword>
<dbReference type="InterPro" id="IPR001926">
    <property type="entry name" value="TrpB-like_PALP"/>
</dbReference>
<dbReference type="STRING" id="266117.Rxyl_3023"/>
<dbReference type="AlphaFoldDB" id="Q1ARP5"/>
<dbReference type="PANTHER" id="PTHR42937">
    <property type="match status" value="1"/>
</dbReference>
<protein>
    <submittedName>
        <fullName evidence="4">Pyridoxal-5'-phosphate-dependent enzyme, beta subunit</fullName>
    </submittedName>
</protein>
<dbReference type="Pfam" id="PF00291">
    <property type="entry name" value="PALP"/>
    <property type="match status" value="1"/>
</dbReference>
<dbReference type="InterPro" id="IPR036052">
    <property type="entry name" value="TrpB-like_PALP_sf"/>
</dbReference>
<dbReference type="RefSeq" id="WP_011565942.1">
    <property type="nucleotide sequence ID" value="NC_008148.1"/>
</dbReference>
<proteinExistence type="predicted"/>
<accession>Q1ARP5</accession>
<dbReference type="SUPFAM" id="SSF53686">
    <property type="entry name" value="Tryptophan synthase beta subunit-like PLP-dependent enzymes"/>
    <property type="match status" value="1"/>
</dbReference>
<dbReference type="Gene3D" id="3.40.50.1100">
    <property type="match status" value="2"/>
</dbReference>
<dbReference type="EMBL" id="CP000386">
    <property type="protein sequence ID" value="ABG05933.1"/>
    <property type="molecule type" value="Genomic_DNA"/>
</dbReference>
<organism evidence="4 5">
    <name type="scientific">Rubrobacter xylanophilus (strain DSM 9941 / JCM 11954 / NBRC 16129 / PRD-1)</name>
    <dbReference type="NCBI Taxonomy" id="266117"/>
    <lineage>
        <taxon>Bacteria</taxon>
        <taxon>Bacillati</taxon>
        <taxon>Actinomycetota</taxon>
        <taxon>Rubrobacteria</taxon>
        <taxon>Rubrobacterales</taxon>
        <taxon>Rubrobacteraceae</taxon>
        <taxon>Rubrobacter</taxon>
    </lineage>
</organism>
<reference evidence="4 5" key="1">
    <citation type="submission" date="2006-06" db="EMBL/GenBank/DDBJ databases">
        <title>Complete sequence of Rubrobacter xylanophilus DSM 9941.</title>
        <authorList>
            <consortium name="US DOE Joint Genome Institute"/>
            <person name="Copeland A."/>
            <person name="Lucas S."/>
            <person name="Lapidus A."/>
            <person name="Barry K."/>
            <person name="Detter J.C."/>
            <person name="Glavina del Rio T."/>
            <person name="Hammon N."/>
            <person name="Israni S."/>
            <person name="Dalin E."/>
            <person name="Tice H."/>
            <person name="Pitluck S."/>
            <person name="Munk A.C."/>
            <person name="Brettin T."/>
            <person name="Bruce D."/>
            <person name="Han C."/>
            <person name="Tapia R."/>
            <person name="Gilna P."/>
            <person name="Schmutz J."/>
            <person name="Larimer F."/>
            <person name="Land M."/>
            <person name="Hauser L."/>
            <person name="Kyrpides N."/>
            <person name="Lykidis A."/>
            <person name="da Costa M.S."/>
            <person name="Rainey F.A."/>
            <person name="Empadinhas N."/>
            <person name="Jolivet E."/>
            <person name="Battista J.R."/>
            <person name="Richardson P."/>
        </authorList>
    </citation>
    <scope>NUCLEOTIDE SEQUENCE [LARGE SCALE GENOMIC DNA]</scope>
    <source>
        <strain evidence="5">DSM 9941 / NBRC 16129 / PRD-1</strain>
    </source>
</reference>
<dbReference type="NCBIfam" id="NF006058">
    <property type="entry name" value="PRK08206.1"/>
    <property type="match status" value="1"/>
</dbReference>
<dbReference type="HOGENOM" id="CLU_021802_8_4_11"/>
<name>Q1ARP5_RUBXD</name>
<dbReference type="GO" id="GO:1901605">
    <property type="term" value="P:alpha-amino acid metabolic process"/>
    <property type="evidence" value="ECO:0007669"/>
    <property type="project" value="UniProtKB-ARBA"/>
</dbReference>
<sequence>MSRIRVLLNPLASASPVDAGPPGREPLEFHRRLPGYAPTPLMDTPRLADSLGVRRVWVKDESHRLGLPAFKILGASWATYRALEEHARERLGSGFEPWQSIEELKEKVEHLKPLTLAAATDGNHGRAVARMARLLGLRSRIFVPSEMVRARIEAIESEGAEVVVVDGTYDDAVARSAEEAAERCLVISDTSWPGYTSVPRWVIEGYSTILWEIDRELERREEKGPDLVVVQIGVGAFAAAVTRHYRAPGAPSRPKLLGVEPERAACMLSSVEAGHPVQLPGPHTSVMAGLSCGTPSLIAWPLVSRGVDVFIAIEDEWAKEAMRELARSNIVSGETGAAGLAGLLALLKSKTGAEARKLIGLNEEASVLIFNCEGATDPESYARVVYGANKAVSENP</sequence>
<keyword evidence="2" id="KW-0663">Pyridoxal phosphate</keyword>
<gene>
    <name evidence="4" type="ordered locus">Rxyl_3023</name>
</gene>
<dbReference type="Proteomes" id="UP000006637">
    <property type="component" value="Chromosome"/>
</dbReference>
<feature type="domain" description="Tryptophan synthase beta chain-like PALP" evidence="3">
    <location>
        <begin position="34"/>
        <end position="351"/>
    </location>
</feature>
<evidence type="ECO:0000256" key="1">
    <source>
        <dbReference type="ARBA" id="ARBA00001933"/>
    </source>
</evidence>
<evidence type="ECO:0000259" key="3">
    <source>
        <dbReference type="Pfam" id="PF00291"/>
    </source>
</evidence>
<dbReference type="KEGG" id="rxy:Rxyl_3023"/>
<evidence type="ECO:0000256" key="2">
    <source>
        <dbReference type="ARBA" id="ARBA00022898"/>
    </source>
</evidence>
<evidence type="ECO:0000313" key="4">
    <source>
        <dbReference type="EMBL" id="ABG05933.1"/>
    </source>
</evidence>
<dbReference type="PANTHER" id="PTHR42937:SF1">
    <property type="entry name" value="DIAMINOPROPIONATE AMMONIA-LYASE"/>
    <property type="match status" value="1"/>
</dbReference>
<comment type="cofactor">
    <cofactor evidence="1">
        <name>pyridoxal 5'-phosphate</name>
        <dbReference type="ChEBI" id="CHEBI:597326"/>
    </cofactor>
</comment>
<evidence type="ECO:0000313" key="5">
    <source>
        <dbReference type="Proteomes" id="UP000006637"/>
    </source>
</evidence>